<accession>A0ACC2X287</accession>
<evidence type="ECO:0000313" key="1">
    <source>
        <dbReference type="EMBL" id="KAJ9118148.1"/>
    </source>
</evidence>
<protein>
    <submittedName>
        <fullName evidence="1">Uncharacterized protein</fullName>
    </submittedName>
</protein>
<sequence length="598" mass="67325">MSSKLERRAYRLAEKHQRDDSSSNASDNEDDQDGKPAGGHDPTPLEPCGQTCYKVKFTFHRATNLPVSDLHGLASDPYLMVTLKTPTLTPRHKSDPDLRFRTRTHHVTTNPVWNDEWIVGGVPEAGFELDIRIMDEDRMNHDDRLGDVKAVFHGIGGSEWTDIKEQPMDIKKKHASKRANMMRAAFTVIHPVRKAFQHHPDDHDTPDHHAEELFISVEVLEQMKPDEDVGKAYTIGPCRWMQHYSPLIGRMLGTKEGSSGSDSDDEHAGPSAIGGESNGGPTATAQGESDQQNGNQKSAKDRKDQNKAEKFDFQANEFQLQGPVPNELYHRYVNFKSFVHGMFQKTGIRGRILNHALHHQHAQVYQYDKNTKNGSFPEPCKEMTRKFLDLVHYDEGGRLFTYVITLDALLRFTETGEEFGIDLLSKHTMHSDVNLYIAWSGEFLIRRLKQPRAGENGGTHPPDPIPGGPPRQAPPKDPKFYEAIFDNDSGTYRPNADLLPIMQKFLEKNFPGLKIVTMSSSDDKLKKIKEQQKKIKKKEGDQRTFVQNRGSDSSSDGGISSSDESDLEKRVQSGGKTVGGKLERAFNLLQFSKSGKQE</sequence>
<keyword evidence="2" id="KW-1185">Reference proteome</keyword>
<evidence type="ECO:0000313" key="2">
    <source>
        <dbReference type="Proteomes" id="UP001243375"/>
    </source>
</evidence>
<dbReference type="Proteomes" id="UP001243375">
    <property type="component" value="Unassembled WGS sequence"/>
</dbReference>
<organism evidence="1 2">
    <name type="scientific">Naganishia vaughanmartiniae</name>
    <dbReference type="NCBI Taxonomy" id="1424756"/>
    <lineage>
        <taxon>Eukaryota</taxon>
        <taxon>Fungi</taxon>
        <taxon>Dikarya</taxon>
        <taxon>Basidiomycota</taxon>
        <taxon>Agaricomycotina</taxon>
        <taxon>Tremellomycetes</taxon>
        <taxon>Filobasidiales</taxon>
        <taxon>Filobasidiaceae</taxon>
        <taxon>Naganishia</taxon>
    </lineage>
</organism>
<comment type="caution">
    <text evidence="1">The sequence shown here is derived from an EMBL/GenBank/DDBJ whole genome shotgun (WGS) entry which is preliminary data.</text>
</comment>
<proteinExistence type="predicted"/>
<gene>
    <name evidence="1" type="ORF">QFC22_004051</name>
</gene>
<dbReference type="EMBL" id="JASBWU010000011">
    <property type="protein sequence ID" value="KAJ9118148.1"/>
    <property type="molecule type" value="Genomic_DNA"/>
</dbReference>
<reference evidence="1" key="1">
    <citation type="submission" date="2023-04" db="EMBL/GenBank/DDBJ databases">
        <title>Draft Genome sequencing of Naganishia species isolated from polar environments using Oxford Nanopore Technology.</title>
        <authorList>
            <person name="Leo P."/>
            <person name="Venkateswaran K."/>
        </authorList>
    </citation>
    <scope>NUCLEOTIDE SEQUENCE</scope>
    <source>
        <strain evidence="1">MNA-CCFEE 5425</strain>
    </source>
</reference>
<name>A0ACC2X287_9TREE</name>